<organism evidence="1 2">
    <name type="scientific">Hymenoscyphus fraxineus</name>
    <dbReference type="NCBI Taxonomy" id="746836"/>
    <lineage>
        <taxon>Eukaryota</taxon>
        <taxon>Fungi</taxon>
        <taxon>Dikarya</taxon>
        <taxon>Ascomycota</taxon>
        <taxon>Pezizomycotina</taxon>
        <taxon>Leotiomycetes</taxon>
        <taxon>Helotiales</taxon>
        <taxon>Helotiaceae</taxon>
        <taxon>Hymenoscyphus</taxon>
    </lineage>
</organism>
<evidence type="ECO:0000313" key="2">
    <source>
        <dbReference type="Proteomes" id="UP000696280"/>
    </source>
</evidence>
<keyword evidence="2" id="KW-1185">Reference proteome</keyword>
<dbReference type="EMBL" id="CAJVRL010000061">
    <property type="protein sequence ID" value="CAG8955290.1"/>
    <property type="molecule type" value="Genomic_DNA"/>
</dbReference>
<comment type="caution">
    <text evidence="1">The sequence shown here is derived from an EMBL/GenBank/DDBJ whole genome shotgun (WGS) entry which is preliminary data.</text>
</comment>
<gene>
    <name evidence="1" type="ORF">HYFRA_00011272</name>
</gene>
<name>A0A9N9L047_9HELO</name>
<sequence length="222" mass="24042">MGSSGVARHRGSPGAVRFPSTFASFLMPPQYRRDLRWGNSPVSHYASLDFTSELGYLHHPFSATVLGRICLTFGLKCTTSQQKSRISHSSLHSDQKNIPAMSIIDDSEIIIPGHNFAMATCRRPKFWGVCSCDAKRARSRLWFLSGLNPAETVPSIPSIPPSSHFPGTTAPQGTSIENFGVLARTALVRLTLNSSGKPRKTVTGLSTMVYPHGSGVDNSLNG</sequence>
<dbReference type="AlphaFoldDB" id="A0A9N9L047"/>
<accession>A0A9N9L047</accession>
<dbReference type="Proteomes" id="UP000696280">
    <property type="component" value="Unassembled WGS sequence"/>
</dbReference>
<reference evidence="1" key="1">
    <citation type="submission" date="2021-07" db="EMBL/GenBank/DDBJ databases">
        <authorList>
            <person name="Durling M."/>
        </authorList>
    </citation>
    <scope>NUCLEOTIDE SEQUENCE</scope>
</reference>
<proteinExistence type="predicted"/>
<protein>
    <submittedName>
        <fullName evidence="1">Uncharacterized protein</fullName>
    </submittedName>
</protein>
<evidence type="ECO:0000313" key="1">
    <source>
        <dbReference type="EMBL" id="CAG8955290.1"/>
    </source>
</evidence>